<dbReference type="AlphaFoldDB" id="A0A1V9G9I6"/>
<sequence length="104" mass="12077">MIMSHSTIINANENRVSSWLTRGDRADNESYALFIPVADALIAKHATQPWKNSPGDWWYQRMQFAICCKLSQPNRTRESTMNTIALFLECHLINLYNDPEFKDL</sequence>
<dbReference type="Proteomes" id="UP000192796">
    <property type="component" value="Unassembled WGS sequence"/>
</dbReference>
<dbReference type="EMBL" id="LVYD01000001">
    <property type="protein sequence ID" value="OQP67242.1"/>
    <property type="molecule type" value="Genomic_DNA"/>
</dbReference>
<name>A0A1V9G9I6_9BACT</name>
<organism evidence="1 2">
    <name type="scientific">Niastella vici</name>
    <dbReference type="NCBI Taxonomy" id="1703345"/>
    <lineage>
        <taxon>Bacteria</taxon>
        <taxon>Pseudomonadati</taxon>
        <taxon>Bacteroidota</taxon>
        <taxon>Chitinophagia</taxon>
        <taxon>Chitinophagales</taxon>
        <taxon>Chitinophagaceae</taxon>
        <taxon>Niastella</taxon>
    </lineage>
</organism>
<evidence type="ECO:0000313" key="1">
    <source>
        <dbReference type="EMBL" id="OQP67242.1"/>
    </source>
</evidence>
<proteinExistence type="predicted"/>
<reference evidence="1 2" key="1">
    <citation type="submission" date="2016-03" db="EMBL/GenBank/DDBJ databases">
        <title>Niastella vici sp. nov., isolated from farmland soil.</title>
        <authorList>
            <person name="Chen L."/>
            <person name="Wang D."/>
            <person name="Yang S."/>
            <person name="Wang G."/>
        </authorList>
    </citation>
    <scope>NUCLEOTIDE SEQUENCE [LARGE SCALE GENOMIC DNA]</scope>
    <source>
        <strain evidence="1 2">DJ57</strain>
    </source>
</reference>
<accession>A0A1V9G9I6</accession>
<evidence type="ECO:0000313" key="2">
    <source>
        <dbReference type="Proteomes" id="UP000192796"/>
    </source>
</evidence>
<keyword evidence="2" id="KW-1185">Reference proteome</keyword>
<comment type="caution">
    <text evidence="1">The sequence shown here is derived from an EMBL/GenBank/DDBJ whole genome shotgun (WGS) entry which is preliminary data.</text>
</comment>
<protein>
    <submittedName>
        <fullName evidence="1">Uncharacterized protein</fullName>
    </submittedName>
</protein>
<gene>
    <name evidence="1" type="ORF">A3860_02460</name>
</gene>